<protein>
    <recommendedName>
        <fullName evidence="3">F-box domain-containing protein</fullName>
    </recommendedName>
</protein>
<evidence type="ECO:0000313" key="2">
    <source>
        <dbReference type="Proteomes" id="UP001271007"/>
    </source>
</evidence>
<sequence length="212" mass="23436">MAATSTHHPVPATKTDHTCLLFKLPPELRNAIYRYTLLSSEPIKLHVKTVATLKALTDTCTEIRKEAASIFWAENDFTAKMEGSEQARDVLAAAGRVHCQSIQRLVVTVTFCLKSWHQTPRSTVGSLMDSRSAQLHEDGKRLTAMLHDQGVRLKVVKVERAELSTDQCDALECPMISALCETNLSTVVTMFGISLLIRGMEEKVRSRNIGGG</sequence>
<evidence type="ECO:0000313" key="1">
    <source>
        <dbReference type="EMBL" id="KAK3047727.1"/>
    </source>
</evidence>
<organism evidence="1 2">
    <name type="scientific">Extremus antarcticus</name>
    <dbReference type="NCBI Taxonomy" id="702011"/>
    <lineage>
        <taxon>Eukaryota</taxon>
        <taxon>Fungi</taxon>
        <taxon>Dikarya</taxon>
        <taxon>Ascomycota</taxon>
        <taxon>Pezizomycotina</taxon>
        <taxon>Dothideomycetes</taxon>
        <taxon>Dothideomycetidae</taxon>
        <taxon>Mycosphaerellales</taxon>
        <taxon>Extremaceae</taxon>
        <taxon>Extremus</taxon>
    </lineage>
</organism>
<reference evidence="1" key="1">
    <citation type="submission" date="2023-04" db="EMBL/GenBank/DDBJ databases">
        <title>Black Yeasts Isolated from many extreme environments.</title>
        <authorList>
            <person name="Coleine C."/>
            <person name="Stajich J.E."/>
            <person name="Selbmann L."/>
        </authorList>
    </citation>
    <scope>NUCLEOTIDE SEQUENCE</scope>
    <source>
        <strain evidence="1">CCFEE 5312</strain>
    </source>
</reference>
<dbReference type="Proteomes" id="UP001271007">
    <property type="component" value="Unassembled WGS sequence"/>
</dbReference>
<name>A0AAJ0D754_9PEZI</name>
<evidence type="ECO:0008006" key="3">
    <source>
        <dbReference type="Google" id="ProtNLM"/>
    </source>
</evidence>
<dbReference type="PANTHER" id="PTHR42085:SF1">
    <property type="entry name" value="F-BOX DOMAIN-CONTAINING PROTEIN"/>
    <property type="match status" value="1"/>
</dbReference>
<keyword evidence="2" id="KW-1185">Reference proteome</keyword>
<dbReference type="EMBL" id="JAWDJX010000057">
    <property type="protein sequence ID" value="KAK3047727.1"/>
    <property type="molecule type" value="Genomic_DNA"/>
</dbReference>
<dbReference type="AlphaFoldDB" id="A0AAJ0D754"/>
<proteinExistence type="predicted"/>
<comment type="caution">
    <text evidence="1">The sequence shown here is derived from an EMBL/GenBank/DDBJ whole genome shotgun (WGS) entry which is preliminary data.</text>
</comment>
<dbReference type="PANTHER" id="PTHR42085">
    <property type="entry name" value="F-BOX DOMAIN-CONTAINING PROTEIN"/>
    <property type="match status" value="1"/>
</dbReference>
<gene>
    <name evidence="1" type="ORF">LTR09_010841</name>
</gene>
<dbReference type="InterPro" id="IPR038883">
    <property type="entry name" value="AN11006-like"/>
</dbReference>
<accession>A0AAJ0D754</accession>